<dbReference type="Proteomes" id="UP000838412">
    <property type="component" value="Chromosome 19"/>
</dbReference>
<dbReference type="OrthoDB" id="6482909at2759"/>
<dbReference type="InterPro" id="IPR017096">
    <property type="entry name" value="BTB-kelch_protein"/>
</dbReference>
<evidence type="ECO:0000313" key="4">
    <source>
        <dbReference type="EMBL" id="CAH1252001.1"/>
    </source>
</evidence>
<gene>
    <name evidence="4" type="primary">KLHL24</name>
    <name evidence="4" type="ORF">BLAG_LOCUS12202</name>
</gene>
<dbReference type="EMBL" id="OV696704">
    <property type="protein sequence ID" value="CAH1252001.1"/>
    <property type="molecule type" value="Genomic_DNA"/>
</dbReference>
<evidence type="ECO:0000313" key="5">
    <source>
        <dbReference type="Proteomes" id="UP000838412"/>
    </source>
</evidence>
<sequence length="581" mass="65329">MDDSDNGQTAKVSNTLNDNKTADKSVVCDDTDKYPAWFLERLQEFRSEGHLVDVTLCAEGREIPCHRLVMSGCSDYFHAMFNGAHSESKKDKIEIGGLSADTLQLLVDYAYTSKVCITSDNVQPLYEAANMLQVGPVEVVCEDFLQDHLRPETCLETWALAEKLSNTHLSAMARGFALKHFKEVCTTEEFLELPAEFLKTYISEGDLHAKKEERVLEAVLLWVRHDLEERQTHLKELLECVRFLHVDQDYLKNIMETDKVLAEVSGIKELIKDQTVQARSCQRFQGEILIFGGFKDKEREDKIKKNYKMYRLDIHGKLVESTRLPQPRLNFRGSAACVVNNDVIVTGGEKYPSQAWRYSRSSRNSWTKLGSMRKRRYGHGMAVLQGKVYVVGGVSVGNSHSHVKVTEMYNELTDSWDKVAPLLQAVSSFGIATCCDKIYVFGGDILNSFREQTDVQCYNPALNAWTFATPLPESLSSINACTVNSKIYLIGGLTLAHVLCYDPQEDCYSEMANSIAPWEHSSATVCGSEIYITGGMYDDDEGCCNGSSKVQCYNVNSDTMIRVQDLPVPLWGHISVTIPKL</sequence>
<dbReference type="Gene3D" id="1.25.40.420">
    <property type="match status" value="1"/>
</dbReference>
<organism evidence="4 5">
    <name type="scientific">Branchiostoma lanceolatum</name>
    <name type="common">Common lancelet</name>
    <name type="synonym">Amphioxus lanceolatum</name>
    <dbReference type="NCBI Taxonomy" id="7740"/>
    <lineage>
        <taxon>Eukaryota</taxon>
        <taxon>Metazoa</taxon>
        <taxon>Chordata</taxon>
        <taxon>Cephalochordata</taxon>
        <taxon>Leptocardii</taxon>
        <taxon>Amphioxiformes</taxon>
        <taxon>Branchiostomatidae</taxon>
        <taxon>Branchiostoma</taxon>
    </lineage>
</organism>
<dbReference type="InterPro" id="IPR006652">
    <property type="entry name" value="Kelch_1"/>
</dbReference>
<dbReference type="SMART" id="SM00875">
    <property type="entry name" value="BACK"/>
    <property type="match status" value="1"/>
</dbReference>
<evidence type="ECO:0000256" key="2">
    <source>
        <dbReference type="ARBA" id="ARBA00022737"/>
    </source>
</evidence>
<evidence type="ECO:0000256" key="1">
    <source>
        <dbReference type="ARBA" id="ARBA00022441"/>
    </source>
</evidence>
<dbReference type="FunFam" id="1.25.40.420:FF:000001">
    <property type="entry name" value="Kelch-like family member 12"/>
    <property type="match status" value="1"/>
</dbReference>
<keyword evidence="2" id="KW-0677">Repeat</keyword>
<dbReference type="PANTHER" id="PTHR24412">
    <property type="entry name" value="KELCH PROTEIN"/>
    <property type="match status" value="1"/>
</dbReference>
<name>A0A8K0EKE7_BRALA</name>
<dbReference type="InterPro" id="IPR011333">
    <property type="entry name" value="SKP1/BTB/POZ_sf"/>
</dbReference>
<dbReference type="Pfam" id="PF07707">
    <property type="entry name" value="BACK"/>
    <property type="match status" value="1"/>
</dbReference>
<dbReference type="Pfam" id="PF00651">
    <property type="entry name" value="BTB"/>
    <property type="match status" value="1"/>
</dbReference>
<keyword evidence="5" id="KW-1185">Reference proteome</keyword>
<keyword evidence="1" id="KW-0880">Kelch repeat</keyword>
<dbReference type="PANTHER" id="PTHR24412:SF272">
    <property type="entry name" value="KELCH-LIKE PROTEIN DIABLO"/>
    <property type="match status" value="1"/>
</dbReference>
<dbReference type="PROSITE" id="PS50097">
    <property type="entry name" value="BTB"/>
    <property type="match status" value="1"/>
</dbReference>
<dbReference type="SUPFAM" id="SSF117281">
    <property type="entry name" value="Kelch motif"/>
    <property type="match status" value="1"/>
</dbReference>
<dbReference type="SMART" id="SM00612">
    <property type="entry name" value="Kelch"/>
    <property type="match status" value="5"/>
</dbReference>
<accession>A0A8K0EKE7</accession>
<dbReference type="InterPro" id="IPR015915">
    <property type="entry name" value="Kelch-typ_b-propeller"/>
</dbReference>
<protein>
    <submittedName>
        <fullName evidence="4">KLHL24 protein</fullName>
    </submittedName>
</protein>
<dbReference type="InterPro" id="IPR000210">
    <property type="entry name" value="BTB/POZ_dom"/>
</dbReference>
<dbReference type="Pfam" id="PF24681">
    <property type="entry name" value="Kelch_KLHDC2_KLHL20_DRC7"/>
    <property type="match status" value="1"/>
</dbReference>
<evidence type="ECO:0000259" key="3">
    <source>
        <dbReference type="PROSITE" id="PS50097"/>
    </source>
</evidence>
<dbReference type="SMART" id="SM00225">
    <property type="entry name" value="BTB"/>
    <property type="match status" value="1"/>
</dbReference>
<dbReference type="Gene3D" id="3.30.710.10">
    <property type="entry name" value="Potassium Channel Kv1.1, Chain A"/>
    <property type="match status" value="1"/>
</dbReference>
<reference evidence="4" key="1">
    <citation type="submission" date="2022-01" db="EMBL/GenBank/DDBJ databases">
        <authorList>
            <person name="Braso-Vives M."/>
        </authorList>
    </citation>
    <scope>NUCLEOTIDE SEQUENCE</scope>
</reference>
<dbReference type="AlphaFoldDB" id="A0A8K0EKE7"/>
<dbReference type="Gene3D" id="2.120.10.80">
    <property type="entry name" value="Kelch-type beta propeller"/>
    <property type="match status" value="2"/>
</dbReference>
<dbReference type="PIRSF" id="PIRSF037037">
    <property type="entry name" value="Kelch-like_protein_gigaxonin"/>
    <property type="match status" value="1"/>
</dbReference>
<dbReference type="InterPro" id="IPR011705">
    <property type="entry name" value="BACK"/>
</dbReference>
<proteinExistence type="predicted"/>
<dbReference type="SUPFAM" id="SSF54695">
    <property type="entry name" value="POZ domain"/>
    <property type="match status" value="1"/>
</dbReference>
<feature type="domain" description="BTB" evidence="3">
    <location>
        <begin position="52"/>
        <end position="119"/>
    </location>
</feature>